<organism evidence="1">
    <name type="scientific">marine sediment metagenome</name>
    <dbReference type="NCBI Taxonomy" id="412755"/>
    <lineage>
        <taxon>unclassified sequences</taxon>
        <taxon>metagenomes</taxon>
        <taxon>ecological metagenomes</taxon>
    </lineage>
</organism>
<dbReference type="EMBL" id="BARU01018431">
    <property type="protein sequence ID" value="GAH56393.1"/>
    <property type="molecule type" value="Genomic_DNA"/>
</dbReference>
<protein>
    <submittedName>
        <fullName evidence="1">Uncharacterized protein</fullName>
    </submittedName>
</protein>
<proteinExistence type="predicted"/>
<accession>X1IFP2</accession>
<sequence>MTKIHPEEFQRWKEQLINKKEEKMENPVLKELT</sequence>
<reference evidence="1" key="1">
    <citation type="journal article" date="2014" name="Front. Microbiol.">
        <title>High frequency of phylogenetically diverse reductive dehalogenase-homologous genes in deep subseafloor sedimentary metagenomes.</title>
        <authorList>
            <person name="Kawai M."/>
            <person name="Futagami T."/>
            <person name="Toyoda A."/>
            <person name="Takaki Y."/>
            <person name="Nishi S."/>
            <person name="Hori S."/>
            <person name="Arai W."/>
            <person name="Tsubouchi T."/>
            <person name="Morono Y."/>
            <person name="Uchiyama I."/>
            <person name="Ito T."/>
            <person name="Fujiyama A."/>
            <person name="Inagaki F."/>
            <person name="Takami H."/>
        </authorList>
    </citation>
    <scope>NUCLEOTIDE SEQUENCE</scope>
    <source>
        <strain evidence="1">Expedition CK06-06</strain>
    </source>
</reference>
<dbReference type="AlphaFoldDB" id="X1IFP2"/>
<gene>
    <name evidence="1" type="ORF">S03H2_30464</name>
</gene>
<comment type="caution">
    <text evidence="1">The sequence shown here is derived from an EMBL/GenBank/DDBJ whole genome shotgun (WGS) entry which is preliminary data.</text>
</comment>
<evidence type="ECO:0000313" key="1">
    <source>
        <dbReference type="EMBL" id="GAH56393.1"/>
    </source>
</evidence>
<feature type="non-terminal residue" evidence="1">
    <location>
        <position position="33"/>
    </location>
</feature>
<name>X1IFP2_9ZZZZ</name>